<dbReference type="AlphaFoldDB" id="A0A7X1E4Z7"/>
<organism evidence="5 6">
    <name type="scientific">Puniceicoccus vermicola</name>
    <dbReference type="NCBI Taxonomy" id="388746"/>
    <lineage>
        <taxon>Bacteria</taxon>
        <taxon>Pseudomonadati</taxon>
        <taxon>Verrucomicrobiota</taxon>
        <taxon>Opitutia</taxon>
        <taxon>Puniceicoccales</taxon>
        <taxon>Puniceicoccaceae</taxon>
        <taxon>Puniceicoccus</taxon>
    </lineage>
</organism>
<comment type="caution">
    <text evidence="5">The sequence shown here is derived from an EMBL/GenBank/DDBJ whole genome shotgun (WGS) entry which is preliminary data.</text>
</comment>
<gene>
    <name evidence="5" type="ORF">H5P30_04830</name>
</gene>
<dbReference type="PANTHER" id="PTHR43685:SF5">
    <property type="entry name" value="GLYCOSYLTRANSFERASE EPSE-RELATED"/>
    <property type="match status" value="1"/>
</dbReference>
<proteinExistence type="inferred from homology"/>
<dbReference type="SUPFAM" id="SSF53448">
    <property type="entry name" value="Nucleotide-diphospho-sugar transferases"/>
    <property type="match status" value="1"/>
</dbReference>
<keyword evidence="2" id="KW-0328">Glycosyltransferase</keyword>
<dbReference type="InterPro" id="IPR029044">
    <property type="entry name" value="Nucleotide-diphossugar_trans"/>
</dbReference>
<dbReference type="EMBL" id="JACHVA010000046">
    <property type="protein sequence ID" value="MBC2601102.1"/>
    <property type="molecule type" value="Genomic_DNA"/>
</dbReference>
<dbReference type="InterPro" id="IPR001173">
    <property type="entry name" value="Glyco_trans_2-like"/>
</dbReference>
<accession>A0A7X1E4Z7</accession>
<feature type="domain" description="Glycosyltransferase 2-like" evidence="4">
    <location>
        <begin position="6"/>
        <end position="152"/>
    </location>
</feature>
<evidence type="ECO:0000313" key="6">
    <source>
        <dbReference type="Proteomes" id="UP000525652"/>
    </source>
</evidence>
<dbReference type="GO" id="GO:0016757">
    <property type="term" value="F:glycosyltransferase activity"/>
    <property type="evidence" value="ECO:0007669"/>
    <property type="project" value="UniProtKB-KW"/>
</dbReference>
<dbReference type="Pfam" id="PF00535">
    <property type="entry name" value="Glycos_transf_2"/>
    <property type="match status" value="1"/>
</dbReference>
<protein>
    <submittedName>
        <fullName evidence="5">Glycosyltransferase</fullName>
    </submittedName>
</protein>
<dbReference type="Gene3D" id="3.90.550.10">
    <property type="entry name" value="Spore Coat Polysaccharide Biosynthesis Protein SpsA, Chain A"/>
    <property type="match status" value="1"/>
</dbReference>
<dbReference type="PANTHER" id="PTHR43685">
    <property type="entry name" value="GLYCOSYLTRANSFERASE"/>
    <property type="match status" value="1"/>
</dbReference>
<dbReference type="RefSeq" id="WP_185691827.1">
    <property type="nucleotide sequence ID" value="NZ_JACHVA010000046.1"/>
</dbReference>
<keyword evidence="3 5" id="KW-0808">Transferase</keyword>
<evidence type="ECO:0000256" key="3">
    <source>
        <dbReference type="ARBA" id="ARBA00022679"/>
    </source>
</evidence>
<name>A0A7X1E4Z7_9BACT</name>
<dbReference type="InterPro" id="IPR050834">
    <property type="entry name" value="Glycosyltransf_2"/>
</dbReference>
<keyword evidence="6" id="KW-1185">Reference proteome</keyword>
<evidence type="ECO:0000256" key="2">
    <source>
        <dbReference type="ARBA" id="ARBA00022676"/>
    </source>
</evidence>
<reference evidence="5 6" key="1">
    <citation type="submission" date="2020-07" db="EMBL/GenBank/DDBJ databases">
        <authorList>
            <person name="Feng X."/>
        </authorList>
    </citation>
    <scope>NUCLEOTIDE SEQUENCE [LARGE SCALE GENOMIC DNA]</scope>
    <source>
        <strain evidence="5 6">JCM14086</strain>
    </source>
</reference>
<evidence type="ECO:0000259" key="4">
    <source>
        <dbReference type="Pfam" id="PF00535"/>
    </source>
</evidence>
<sequence length="337" mass="38248">MTPRISILLPVYNGEKYLRAAIESIVAQSYPHWELLVLDDGSTDGSLEIARSFTDERVRALPNDENLGVAKTLNRAIDKARGELIARMDADDGALPERLAKQVEFLEKNPNVDLLGTNAISAETGESTFAVPTEHEDIRCNLLFNCSFLHPTVMWRAEAFREKGLVYEETPTAEDYDLWERACSQIRSANLSEPLLRYRNDPEVKVTAYVRQQKEGGRRIRERALRRLGMKPSREEMEVHHAVSYDNLPQPAVELSRVDEWMGEILRANRSSGVLDESALRTRLHLQRYYHLGRNRPATTVRRLLWAGNGLARVPTGLAIRSLTKLVCCRSNPSREG</sequence>
<evidence type="ECO:0000256" key="1">
    <source>
        <dbReference type="ARBA" id="ARBA00006739"/>
    </source>
</evidence>
<comment type="similarity">
    <text evidence="1">Belongs to the glycosyltransferase 2 family.</text>
</comment>
<evidence type="ECO:0000313" key="5">
    <source>
        <dbReference type="EMBL" id="MBC2601102.1"/>
    </source>
</evidence>
<dbReference type="Proteomes" id="UP000525652">
    <property type="component" value="Unassembled WGS sequence"/>
</dbReference>